<organism evidence="1 2">
    <name type="scientific">Chryseobacterium lathyri</name>
    <dbReference type="NCBI Taxonomy" id="395933"/>
    <lineage>
        <taxon>Bacteria</taxon>
        <taxon>Pseudomonadati</taxon>
        <taxon>Bacteroidota</taxon>
        <taxon>Flavobacteriia</taxon>
        <taxon>Flavobacteriales</taxon>
        <taxon>Weeksellaceae</taxon>
        <taxon>Chryseobacterium group</taxon>
        <taxon>Chryseobacterium</taxon>
    </lineage>
</organism>
<dbReference type="RefSeq" id="WP_111960117.1">
    <property type="nucleotide sequence ID" value="NZ_BJYI01000026.1"/>
</dbReference>
<dbReference type="EMBL" id="BJYI01000026">
    <property type="protein sequence ID" value="GEN74081.1"/>
    <property type="molecule type" value="Genomic_DNA"/>
</dbReference>
<sequence length="194" mass="22651">MTFEELKFELLDRQRKKEINKLFHLYVKAESYSDILRIVKSEGNFRWIFKNGFRDLIQYFPIEELENEGFYQREVSLTDTVTDIILLQGSSLTLDLSGKTRCRVIIDNANAVITVNDLAMVEVECYREGSARITNNDWSYSYVTARDESIISLWGNNKSTLYLDAYQNSKTYAYLQPESFLYSIINDNAVLNKN</sequence>
<evidence type="ECO:0000313" key="2">
    <source>
        <dbReference type="Proteomes" id="UP000321150"/>
    </source>
</evidence>
<evidence type="ECO:0000313" key="1">
    <source>
        <dbReference type="EMBL" id="GEN74081.1"/>
    </source>
</evidence>
<gene>
    <name evidence="1" type="ORF">CLA01_41530</name>
</gene>
<protein>
    <submittedName>
        <fullName evidence="1">Uncharacterized protein</fullName>
    </submittedName>
</protein>
<dbReference type="OrthoDB" id="1258509at2"/>
<dbReference type="Proteomes" id="UP000321150">
    <property type="component" value="Unassembled WGS sequence"/>
</dbReference>
<accession>A0A511YFX3</accession>
<proteinExistence type="predicted"/>
<reference evidence="1 2" key="1">
    <citation type="submission" date="2019-07" db="EMBL/GenBank/DDBJ databases">
        <title>Whole genome shotgun sequence of Chryseobacterium lathyri NBRC 105250.</title>
        <authorList>
            <person name="Hosoyama A."/>
            <person name="Uohara A."/>
            <person name="Ohji S."/>
            <person name="Ichikawa N."/>
        </authorList>
    </citation>
    <scope>NUCLEOTIDE SEQUENCE [LARGE SCALE GENOMIC DNA]</scope>
    <source>
        <strain evidence="1 2">NBRC 105250</strain>
    </source>
</reference>
<comment type="caution">
    <text evidence="1">The sequence shown here is derived from an EMBL/GenBank/DDBJ whole genome shotgun (WGS) entry which is preliminary data.</text>
</comment>
<name>A0A511YFX3_9FLAO</name>
<dbReference type="AlphaFoldDB" id="A0A511YFX3"/>